<sequence>MLVSPLYPNLFSSQGSEDGRQYQKMAANLEAFNSLLPPPVEFVEGSSSDALAVAEGRYEPINTTPKRITMAEVS</sequence>
<dbReference type="EMBL" id="JADNRY010000005">
    <property type="protein sequence ID" value="KAF9077002.1"/>
    <property type="molecule type" value="Genomic_DNA"/>
</dbReference>
<feature type="non-terminal residue" evidence="1">
    <location>
        <position position="74"/>
    </location>
</feature>
<accession>A0A9P5Q971</accession>
<dbReference type="Proteomes" id="UP000772434">
    <property type="component" value="Unassembled WGS sequence"/>
</dbReference>
<comment type="caution">
    <text evidence="1">The sequence shown here is derived from an EMBL/GenBank/DDBJ whole genome shotgun (WGS) entry which is preliminary data.</text>
</comment>
<keyword evidence="2" id="KW-1185">Reference proteome</keyword>
<reference evidence="1" key="1">
    <citation type="submission" date="2020-11" db="EMBL/GenBank/DDBJ databases">
        <authorList>
            <consortium name="DOE Joint Genome Institute"/>
            <person name="Ahrendt S."/>
            <person name="Riley R."/>
            <person name="Andreopoulos W."/>
            <person name="Labutti K."/>
            <person name="Pangilinan J."/>
            <person name="Ruiz-Duenas F.J."/>
            <person name="Barrasa J.M."/>
            <person name="Sanchez-Garcia M."/>
            <person name="Camarero S."/>
            <person name="Miyauchi S."/>
            <person name="Serrano A."/>
            <person name="Linde D."/>
            <person name="Babiker R."/>
            <person name="Drula E."/>
            <person name="Ayuso-Fernandez I."/>
            <person name="Pacheco R."/>
            <person name="Padilla G."/>
            <person name="Ferreira P."/>
            <person name="Barriuso J."/>
            <person name="Kellner H."/>
            <person name="Castanera R."/>
            <person name="Alfaro M."/>
            <person name="Ramirez L."/>
            <person name="Pisabarro A.G."/>
            <person name="Kuo A."/>
            <person name="Tritt A."/>
            <person name="Lipzen A."/>
            <person name="He G."/>
            <person name="Yan M."/>
            <person name="Ng V."/>
            <person name="Cullen D."/>
            <person name="Martin F."/>
            <person name="Rosso M.-N."/>
            <person name="Henrissat B."/>
            <person name="Hibbett D."/>
            <person name="Martinez A.T."/>
            <person name="Grigoriev I.V."/>
        </authorList>
    </citation>
    <scope>NUCLEOTIDE SEQUENCE</scope>
    <source>
        <strain evidence="1">AH 40177</strain>
    </source>
</reference>
<dbReference type="OrthoDB" id="420187at2759"/>
<protein>
    <submittedName>
        <fullName evidence="1">Uncharacterized protein</fullName>
    </submittedName>
</protein>
<organism evidence="1 2">
    <name type="scientific">Rhodocollybia butyracea</name>
    <dbReference type="NCBI Taxonomy" id="206335"/>
    <lineage>
        <taxon>Eukaryota</taxon>
        <taxon>Fungi</taxon>
        <taxon>Dikarya</taxon>
        <taxon>Basidiomycota</taxon>
        <taxon>Agaricomycotina</taxon>
        <taxon>Agaricomycetes</taxon>
        <taxon>Agaricomycetidae</taxon>
        <taxon>Agaricales</taxon>
        <taxon>Marasmiineae</taxon>
        <taxon>Omphalotaceae</taxon>
        <taxon>Rhodocollybia</taxon>
    </lineage>
</organism>
<evidence type="ECO:0000313" key="1">
    <source>
        <dbReference type="EMBL" id="KAF9077002.1"/>
    </source>
</evidence>
<evidence type="ECO:0000313" key="2">
    <source>
        <dbReference type="Proteomes" id="UP000772434"/>
    </source>
</evidence>
<name>A0A9P5Q971_9AGAR</name>
<proteinExistence type="predicted"/>
<dbReference type="AlphaFoldDB" id="A0A9P5Q971"/>
<gene>
    <name evidence="1" type="ORF">BDP27DRAFT_1162414</name>
</gene>